<evidence type="ECO:0000313" key="3">
    <source>
        <dbReference type="Proteomes" id="UP000007882"/>
    </source>
</evidence>
<dbReference type="Gene3D" id="3.30.450.180">
    <property type="match status" value="1"/>
</dbReference>
<dbReference type="KEGG" id="ams:AMIS_31530"/>
<dbReference type="PANTHER" id="PTHR35010">
    <property type="entry name" value="BLL4672 PROTEIN-RELATED"/>
    <property type="match status" value="1"/>
</dbReference>
<sequence>MSHHEMARCLRAWRDRLTPASAGLPSGALRRAPGLRREEVAHLAGLSVDYLARLEQGRAGNPSPSVLESLGRALRLSDDENAHLFQLAGHANPRSAGVNRHLTPGVQRMLDRLGDVPVMVLDAAWQLVALNPLCAALLGDLNGESGRRRNLLWRHFTGVASRVVSTPETDAAFEAAAVADLRAAAGRHRHDRNLRALIAELRQSSPRFAELWQRGAVARHASTRKTIRHPQVGQLTLDCDVLTVEGSDLRIVVYTADPGSPDARTLALLGAIGMHSFPGDVVTSGA</sequence>
<dbReference type="PROSITE" id="PS50943">
    <property type="entry name" value="HTH_CROC1"/>
    <property type="match status" value="1"/>
</dbReference>
<dbReference type="Pfam" id="PF17765">
    <property type="entry name" value="MLTR_LBD"/>
    <property type="match status" value="1"/>
</dbReference>
<evidence type="ECO:0000313" key="2">
    <source>
        <dbReference type="EMBL" id="BAL88373.1"/>
    </source>
</evidence>
<dbReference type="InterPro" id="IPR001387">
    <property type="entry name" value="Cro/C1-type_HTH"/>
</dbReference>
<dbReference type="Gene3D" id="1.10.260.40">
    <property type="entry name" value="lambda repressor-like DNA-binding domains"/>
    <property type="match status" value="1"/>
</dbReference>
<dbReference type="RefSeq" id="WP_014443268.1">
    <property type="nucleotide sequence ID" value="NC_017093.1"/>
</dbReference>
<dbReference type="SUPFAM" id="SSF47413">
    <property type="entry name" value="lambda repressor-like DNA-binding domains"/>
    <property type="match status" value="1"/>
</dbReference>
<keyword evidence="2" id="KW-0238">DNA-binding</keyword>
<name>I0H5T6_ACTM4</name>
<proteinExistence type="predicted"/>
<dbReference type="SMART" id="SM00530">
    <property type="entry name" value="HTH_XRE"/>
    <property type="match status" value="1"/>
</dbReference>
<dbReference type="OrthoDB" id="3608749at2"/>
<accession>I0H5T6</accession>
<dbReference type="CDD" id="cd00093">
    <property type="entry name" value="HTH_XRE"/>
    <property type="match status" value="1"/>
</dbReference>
<gene>
    <name evidence="2" type="ordered locus">AMIS_31530</name>
</gene>
<reference evidence="2 3" key="1">
    <citation type="submission" date="2012-02" db="EMBL/GenBank/DDBJ databases">
        <title>Complete genome sequence of Actinoplanes missouriensis 431 (= NBRC 102363).</title>
        <authorList>
            <person name="Ohnishi Y."/>
            <person name="Ishikawa J."/>
            <person name="Sekine M."/>
            <person name="Hosoyama A."/>
            <person name="Harada T."/>
            <person name="Narita H."/>
            <person name="Hata T."/>
            <person name="Konno Y."/>
            <person name="Tutikane K."/>
            <person name="Fujita N."/>
            <person name="Horinouchi S."/>
            <person name="Hayakawa M."/>
        </authorList>
    </citation>
    <scope>NUCLEOTIDE SEQUENCE [LARGE SCALE GENOMIC DNA]</scope>
    <source>
        <strain evidence="3">ATCC 14538 / DSM 43046 / CBS 188.64 / JCM 3121 / NBRC 102363 / NCIMB 12654 / NRRL B-3342 / UNCC 431</strain>
    </source>
</reference>
<dbReference type="PANTHER" id="PTHR35010:SF2">
    <property type="entry name" value="BLL4672 PROTEIN"/>
    <property type="match status" value="1"/>
</dbReference>
<dbReference type="HOGENOM" id="CLU_057862_1_1_11"/>
<dbReference type="Proteomes" id="UP000007882">
    <property type="component" value="Chromosome"/>
</dbReference>
<dbReference type="InterPro" id="IPR041413">
    <property type="entry name" value="MLTR_LBD"/>
</dbReference>
<dbReference type="EMBL" id="AP012319">
    <property type="protein sequence ID" value="BAL88373.1"/>
    <property type="molecule type" value="Genomic_DNA"/>
</dbReference>
<dbReference type="eggNOG" id="COG1396">
    <property type="taxonomic scope" value="Bacteria"/>
</dbReference>
<organism evidence="2 3">
    <name type="scientific">Actinoplanes missouriensis (strain ATCC 14538 / DSM 43046 / CBS 188.64 / JCM 3121 / NBRC 102363 / NCIMB 12654 / NRRL B-3342 / UNCC 431)</name>
    <dbReference type="NCBI Taxonomy" id="512565"/>
    <lineage>
        <taxon>Bacteria</taxon>
        <taxon>Bacillati</taxon>
        <taxon>Actinomycetota</taxon>
        <taxon>Actinomycetes</taxon>
        <taxon>Micromonosporales</taxon>
        <taxon>Micromonosporaceae</taxon>
        <taxon>Actinoplanes</taxon>
    </lineage>
</organism>
<dbReference type="InterPro" id="IPR010982">
    <property type="entry name" value="Lambda_DNA-bd_dom_sf"/>
</dbReference>
<dbReference type="PATRIC" id="fig|512565.3.peg.3148"/>
<dbReference type="AlphaFoldDB" id="I0H5T6"/>
<keyword evidence="3" id="KW-1185">Reference proteome</keyword>
<evidence type="ECO:0000259" key="1">
    <source>
        <dbReference type="PROSITE" id="PS50943"/>
    </source>
</evidence>
<dbReference type="Pfam" id="PF13560">
    <property type="entry name" value="HTH_31"/>
    <property type="match status" value="1"/>
</dbReference>
<feature type="domain" description="HTH cro/C1-type" evidence="1">
    <location>
        <begin position="28"/>
        <end position="81"/>
    </location>
</feature>
<protein>
    <submittedName>
        <fullName evidence="2">Putative DNA-binding protein</fullName>
    </submittedName>
</protein>
<dbReference type="GO" id="GO:0003677">
    <property type="term" value="F:DNA binding"/>
    <property type="evidence" value="ECO:0007669"/>
    <property type="project" value="UniProtKB-KW"/>
</dbReference>